<feature type="compositionally biased region" description="Low complexity" evidence="8">
    <location>
        <begin position="133"/>
        <end position="145"/>
    </location>
</feature>
<evidence type="ECO:0000256" key="4">
    <source>
        <dbReference type="ARBA" id="ARBA00023008"/>
    </source>
</evidence>
<dbReference type="InterPro" id="IPR051763">
    <property type="entry name" value="Copper_Homeo_Regul"/>
</dbReference>
<comment type="subcellular location">
    <subcellularLocation>
        <location evidence="1">Nucleus</location>
    </subcellularLocation>
</comment>
<evidence type="ECO:0000256" key="6">
    <source>
        <dbReference type="ARBA" id="ARBA00023163"/>
    </source>
</evidence>
<dbReference type="PROSITE" id="PS01119">
    <property type="entry name" value="COPPER_FIST_1"/>
    <property type="match status" value="1"/>
</dbReference>
<dbReference type="GO" id="GO:0006879">
    <property type="term" value="P:intracellular iron ion homeostasis"/>
    <property type="evidence" value="ECO:0007669"/>
    <property type="project" value="TreeGrafter"/>
</dbReference>
<evidence type="ECO:0000256" key="8">
    <source>
        <dbReference type="SAM" id="MobiDB-lite"/>
    </source>
</evidence>
<keyword evidence="7" id="KW-0539">Nucleus</keyword>
<feature type="domain" description="Copper-fist" evidence="9">
    <location>
        <begin position="1"/>
        <end position="40"/>
    </location>
</feature>
<protein>
    <recommendedName>
        <fullName evidence="9">Copper-fist domain-containing protein</fullName>
    </recommendedName>
</protein>
<keyword evidence="11" id="KW-1185">Reference proteome</keyword>
<feature type="region of interest" description="Disordered" evidence="8">
    <location>
        <begin position="133"/>
        <end position="158"/>
    </location>
</feature>
<dbReference type="OrthoDB" id="5600085at2759"/>
<accession>A0A067PJ77</accession>
<dbReference type="InParanoid" id="A0A067PJ77"/>
<dbReference type="STRING" id="933084.A0A067PJ77"/>
<keyword evidence="2" id="KW-0479">Metal-binding</keyword>
<dbReference type="FunFam" id="3.90.430.10:FF:000001">
    <property type="entry name" value="Copper fist DNA-binding protein"/>
    <property type="match status" value="1"/>
</dbReference>
<dbReference type="PANTHER" id="PTHR28088">
    <property type="entry name" value="TRANSCRIPTIONAL ACTIVATOR HAA1-RELATED"/>
    <property type="match status" value="1"/>
</dbReference>
<evidence type="ECO:0000256" key="1">
    <source>
        <dbReference type="ARBA" id="ARBA00004123"/>
    </source>
</evidence>
<organism evidence="10 11">
    <name type="scientific">Jaapia argillacea MUCL 33604</name>
    <dbReference type="NCBI Taxonomy" id="933084"/>
    <lineage>
        <taxon>Eukaryota</taxon>
        <taxon>Fungi</taxon>
        <taxon>Dikarya</taxon>
        <taxon>Basidiomycota</taxon>
        <taxon>Agaricomycotina</taxon>
        <taxon>Agaricomycetes</taxon>
        <taxon>Agaricomycetidae</taxon>
        <taxon>Jaapiales</taxon>
        <taxon>Jaapiaceae</taxon>
        <taxon>Jaapia</taxon>
    </lineage>
</organism>
<dbReference type="SMART" id="SM01090">
    <property type="entry name" value="Copper-fist"/>
    <property type="match status" value="1"/>
</dbReference>
<dbReference type="InterPro" id="IPR036395">
    <property type="entry name" value="Cu_fist_DNA-bd_dom_sf"/>
</dbReference>
<feature type="non-terminal residue" evidence="10">
    <location>
        <position position="307"/>
    </location>
</feature>
<proteinExistence type="predicted"/>
<dbReference type="PANTHER" id="PTHR28088:SF5">
    <property type="entry name" value="TRANSCRIPTIONAL ACTIVATOR HAA1-RELATED"/>
    <property type="match status" value="1"/>
</dbReference>
<evidence type="ECO:0000256" key="5">
    <source>
        <dbReference type="ARBA" id="ARBA00023015"/>
    </source>
</evidence>
<evidence type="ECO:0000313" key="11">
    <source>
        <dbReference type="Proteomes" id="UP000027265"/>
    </source>
</evidence>
<dbReference type="GO" id="GO:0000981">
    <property type="term" value="F:DNA-binding transcription factor activity, RNA polymerase II-specific"/>
    <property type="evidence" value="ECO:0007669"/>
    <property type="project" value="TreeGrafter"/>
</dbReference>
<feature type="region of interest" description="Disordered" evidence="8">
    <location>
        <begin position="176"/>
        <end position="252"/>
    </location>
</feature>
<evidence type="ECO:0000259" key="9">
    <source>
        <dbReference type="PROSITE" id="PS50073"/>
    </source>
</evidence>
<dbReference type="SUPFAM" id="SSF57879">
    <property type="entry name" value="Zinc domain conserved in yeast copper-regulated transcription factors"/>
    <property type="match status" value="1"/>
</dbReference>
<dbReference type="GO" id="GO:0045944">
    <property type="term" value="P:positive regulation of transcription by RNA polymerase II"/>
    <property type="evidence" value="ECO:0007669"/>
    <property type="project" value="TreeGrafter"/>
</dbReference>
<dbReference type="GO" id="GO:0005507">
    <property type="term" value="F:copper ion binding"/>
    <property type="evidence" value="ECO:0007669"/>
    <property type="project" value="InterPro"/>
</dbReference>
<gene>
    <name evidence="10" type="ORF">JAAARDRAFT_209121</name>
</gene>
<dbReference type="PROSITE" id="PS50073">
    <property type="entry name" value="COPPER_FIST_2"/>
    <property type="match status" value="1"/>
</dbReference>
<dbReference type="GO" id="GO:0005634">
    <property type="term" value="C:nucleus"/>
    <property type="evidence" value="ECO:0007669"/>
    <property type="project" value="UniProtKB-SubCell"/>
</dbReference>
<keyword evidence="5" id="KW-0805">Transcription regulation</keyword>
<dbReference type="SMART" id="SM00412">
    <property type="entry name" value="Cu_FIST"/>
    <property type="match status" value="1"/>
</dbReference>
<keyword evidence="6" id="KW-0804">Transcription</keyword>
<dbReference type="InterPro" id="IPR001083">
    <property type="entry name" value="Cu_fist_DNA-bd_dom"/>
</dbReference>
<dbReference type="GO" id="GO:0000978">
    <property type="term" value="F:RNA polymerase II cis-regulatory region sequence-specific DNA binding"/>
    <property type="evidence" value="ECO:0007669"/>
    <property type="project" value="TreeGrafter"/>
</dbReference>
<dbReference type="GO" id="GO:0006878">
    <property type="term" value="P:intracellular copper ion homeostasis"/>
    <property type="evidence" value="ECO:0007669"/>
    <property type="project" value="TreeGrafter"/>
</dbReference>
<keyword evidence="4" id="KW-0186">Copper</keyword>
<dbReference type="AlphaFoldDB" id="A0A067PJ77"/>
<keyword evidence="3" id="KW-0862">Zinc</keyword>
<dbReference type="PRINTS" id="PR00617">
    <property type="entry name" value="COPPERFIST"/>
</dbReference>
<dbReference type="HOGENOM" id="CLU_025811_1_0_1"/>
<dbReference type="Pfam" id="PF00649">
    <property type="entry name" value="Copper-fist"/>
    <property type="match status" value="1"/>
</dbReference>
<reference evidence="11" key="1">
    <citation type="journal article" date="2014" name="Proc. Natl. Acad. Sci. U.S.A.">
        <title>Extensive sampling of basidiomycete genomes demonstrates inadequacy of the white-rot/brown-rot paradigm for wood decay fungi.</title>
        <authorList>
            <person name="Riley R."/>
            <person name="Salamov A.A."/>
            <person name="Brown D.W."/>
            <person name="Nagy L.G."/>
            <person name="Floudas D."/>
            <person name="Held B.W."/>
            <person name="Levasseur A."/>
            <person name="Lombard V."/>
            <person name="Morin E."/>
            <person name="Otillar R."/>
            <person name="Lindquist E.A."/>
            <person name="Sun H."/>
            <person name="LaButti K.M."/>
            <person name="Schmutz J."/>
            <person name="Jabbour D."/>
            <person name="Luo H."/>
            <person name="Baker S.E."/>
            <person name="Pisabarro A.G."/>
            <person name="Walton J.D."/>
            <person name="Blanchette R.A."/>
            <person name="Henrissat B."/>
            <person name="Martin F."/>
            <person name="Cullen D."/>
            <person name="Hibbett D.S."/>
            <person name="Grigoriev I.V."/>
        </authorList>
    </citation>
    <scope>NUCLEOTIDE SEQUENCE [LARGE SCALE GENOMIC DNA]</scope>
    <source>
        <strain evidence="11">MUCL 33604</strain>
    </source>
</reference>
<evidence type="ECO:0000256" key="7">
    <source>
        <dbReference type="ARBA" id="ARBA00023242"/>
    </source>
</evidence>
<dbReference type="Gene3D" id="3.90.430.10">
    <property type="entry name" value="Copper fist DNA-binding domain"/>
    <property type="match status" value="1"/>
</dbReference>
<evidence type="ECO:0000313" key="10">
    <source>
        <dbReference type="EMBL" id="KDQ54928.1"/>
    </source>
</evidence>
<name>A0A067PJ77_9AGAM</name>
<dbReference type="EMBL" id="KL197727">
    <property type="protein sequence ID" value="KDQ54928.1"/>
    <property type="molecule type" value="Genomic_DNA"/>
</dbReference>
<evidence type="ECO:0000256" key="3">
    <source>
        <dbReference type="ARBA" id="ARBA00022833"/>
    </source>
</evidence>
<dbReference type="Proteomes" id="UP000027265">
    <property type="component" value="Unassembled WGS sequence"/>
</dbReference>
<feature type="compositionally biased region" description="Low complexity" evidence="8">
    <location>
        <begin position="176"/>
        <end position="186"/>
    </location>
</feature>
<evidence type="ECO:0000256" key="2">
    <source>
        <dbReference type="ARBA" id="ARBA00022723"/>
    </source>
</evidence>
<sequence>MVFVNDKKYACEACIKGHRSSSCHHADRPLFEVKKKGRPVSQCEKCRQLRQSRRKHTKCACSEQVADEEDASTLAAKTKTKSRFKPIAPALPHGLRSVFPPPSSVAPTSKQVDSLLNPCTCGDVWTCNCPRSSAGSSSSRSAVAQPPAPAVSPRLRPSSGLDTLARVASIFISSPSITVQSSSPESGPMNNCCAPERNASRAKTSVPHSRPPTPPRFLSKRPKHTPPRLPVRGPDLPPLRFPSSSQSSLARNPVQMPNFPIPPMSQITPIAGTGCCCGFRCACPGCVEHRGVEHVSTEEGVEDCPGC</sequence>